<proteinExistence type="predicted"/>
<sequence>MSLIELISLTTPTIQGVYRRVPQLWRLYLLNEAKKRTILQTVVKEEFVSLYSASSCCCCLNRTKCVILLPDSAASSSFCSVQDRIPCSRSRKMRDTTYLSVPVPDRSCDERVWIGLDWNRLVQVWDCCD</sequence>
<dbReference type="AlphaFoldDB" id="A0A4Y2DAG4"/>
<evidence type="ECO:0000313" key="1">
    <source>
        <dbReference type="EMBL" id="GBM13792.1"/>
    </source>
</evidence>
<protein>
    <submittedName>
        <fullName evidence="1">Uncharacterized protein</fullName>
    </submittedName>
</protein>
<evidence type="ECO:0000313" key="2">
    <source>
        <dbReference type="Proteomes" id="UP000499080"/>
    </source>
</evidence>
<gene>
    <name evidence="1" type="ORF">AVEN_50139_1</name>
</gene>
<dbReference type="Proteomes" id="UP000499080">
    <property type="component" value="Unassembled WGS sequence"/>
</dbReference>
<organism evidence="1 2">
    <name type="scientific">Araneus ventricosus</name>
    <name type="common">Orbweaver spider</name>
    <name type="synonym">Epeira ventricosa</name>
    <dbReference type="NCBI Taxonomy" id="182803"/>
    <lineage>
        <taxon>Eukaryota</taxon>
        <taxon>Metazoa</taxon>
        <taxon>Ecdysozoa</taxon>
        <taxon>Arthropoda</taxon>
        <taxon>Chelicerata</taxon>
        <taxon>Arachnida</taxon>
        <taxon>Araneae</taxon>
        <taxon>Araneomorphae</taxon>
        <taxon>Entelegynae</taxon>
        <taxon>Araneoidea</taxon>
        <taxon>Araneidae</taxon>
        <taxon>Araneus</taxon>
    </lineage>
</organism>
<keyword evidence="2" id="KW-1185">Reference proteome</keyword>
<name>A0A4Y2DAG4_ARAVE</name>
<accession>A0A4Y2DAG4</accession>
<comment type="caution">
    <text evidence="1">The sequence shown here is derived from an EMBL/GenBank/DDBJ whole genome shotgun (WGS) entry which is preliminary data.</text>
</comment>
<reference evidence="1 2" key="1">
    <citation type="journal article" date="2019" name="Sci. Rep.">
        <title>Orb-weaving spider Araneus ventricosus genome elucidates the spidroin gene catalogue.</title>
        <authorList>
            <person name="Kono N."/>
            <person name="Nakamura H."/>
            <person name="Ohtoshi R."/>
            <person name="Moran D.A.P."/>
            <person name="Shinohara A."/>
            <person name="Yoshida Y."/>
            <person name="Fujiwara M."/>
            <person name="Mori M."/>
            <person name="Tomita M."/>
            <person name="Arakawa K."/>
        </authorList>
    </citation>
    <scope>NUCLEOTIDE SEQUENCE [LARGE SCALE GENOMIC DNA]</scope>
</reference>
<dbReference type="EMBL" id="BGPR01000334">
    <property type="protein sequence ID" value="GBM13792.1"/>
    <property type="molecule type" value="Genomic_DNA"/>
</dbReference>